<evidence type="ECO:0000313" key="2">
    <source>
        <dbReference type="EMBL" id="CAD7000686.1"/>
    </source>
</evidence>
<evidence type="ECO:0000313" key="3">
    <source>
        <dbReference type="Proteomes" id="UP000606786"/>
    </source>
</evidence>
<dbReference type="PANTHER" id="PTHR39960">
    <property type="entry name" value="LD34147P"/>
    <property type="match status" value="1"/>
</dbReference>
<protein>
    <submittedName>
        <fullName evidence="2">(Mediterranean fruit fly) hypothetical protein</fullName>
    </submittedName>
</protein>
<proteinExistence type="predicted"/>
<comment type="caution">
    <text evidence="2">The sequence shown here is derived from an EMBL/GenBank/DDBJ whole genome shotgun (WGS) entry which is preliminary data.</text>
</comment>
<organism evidence="2 3">
    <name type="scientific">Ceratitis capitata</name>
    <name type="common">Mediterranean fruit fly</name>
    <name type="synonym">Tephritis capitata</name>
    <dbReference type="NCBI Taxonomy" id="7213"/>
    <lineage>
        <taxon>Eukaryota</taxon>
        <taxon>Metazoa</taxon>
        <taxon>Ecdysozoa</taxon>
        <taxon>Arthropoda</taxon>
        <taxon>Hexapoda</taxon>
        <taxon>Insecta</taxon>
        <taxon>Pterygota</taxon>
        <taxon>Neoptera</taxon>
        <taxon>Endopterygota</taxon>
        <taxon>Diptera</taxon>
        <taxon>Brachycera</taxon>
        <taxon>Muscomorpha</taxon>
        <taxon>Tephritoidea</taxon>
        <taxon>Tephritidae</taxon>
        <taxon>Ceratitis</taxon>
        <taxon>Ceratitis</taxon>
    </lineage>
</organism>
<name>A0A811USB6_CERCA</name>
<keyword evidence="3" id="KW-1185">Reference proteome</keyword>
<dbReference type="EMBL" id="CAJHJT010000012">
    <property type="protein sequence ID" value="CAD7000686.1"/>
    <property type="molecule type" value="Genomic_DNA"/>
</dbReference>
<reference evidence="2" key="1">
    <citation type="submission" date="2020-11" db="EMBL/GenBank/DDBJ databases">
        <authorList>
            <person name="Whitehead M."/>
        </authorList>
    </citation>
    <scope>NUCLEOTIDE SEQUENCE</scope>
    <source>
        <strain evidence="2">EGII</strain>
    </source>
</reference>
<feature type="chain" id="PRO_5032680628" evidence="1">
    <location>
        <begin position="31"/>
        <end position="513"/>
    </location>
</feature>
<accession>A0A811USB6</accession>
<evidence type="ECO:0000256" key="1">
    <source>
        <dbReference type="SAM" id="SignalP"/>
    </source>
</evidence>
<dbReference type="OrthoDB" id="8190635at2759"/>
<feature type="signal peptide" evidence="1">
    <location>
        <begin position="1"/>
        <end position="30"/>
    </location>
</feature>
<keyword evidence="1" id="KW-0732">Signal</keyword>
<dbReference type="Proteomes" id="UP000606786">
    <property type="component" value="Unassembled WGS sequence"/>
</dbReference>
<dbReference type="GO" id="GO:0005886">
    <property type="term" value="C:plasma membrane"/>
    <property type="evidence" value="ECO:0007669"/>
    <property type="project" value="TreeGrafter"/>
</dbReference>
<dbReference type="PANTHER" id="PTHR39960:SF1">
    <property type="entry name" value="LD34147P"/>
    <property type="match status" value="1"/>
</dbReference>
<sequence length="513" mass="58914">MEITMGRMCRRTCLLFLILFTFEFLDLTKADESQPIRDLSETLKSVIYSLNLIENKLMRHEWRERALGELLKKGQRNIVASLHDIDLRLRQNELLLKKPGVHFDAPYYDHYKRLVSPSSYPMDAANRKMLLPQQMPASGGLIKETEENKPEISEQLTQISANIEILLDTSRQLIAQKVACKQQSEPKEQLPPSIVVEKAADNSTNISEQIMKISTNVENLLDTSNYIMQQASLRRSPIPTINNEFENKLLMKFDELAAGVQELRVQDKSKKEYALANVDRELIYGLTNDTLSAIENTKTILKSNTDRVYSDITTIIKLTAETNRRDADRILKDTDRLTYWLGNIYEIISANPPENSNKSDEVLCKSKTELQNNTGNGYSTQFNDLLDKQREEIVNKLVIFLKELENSFYRTQTEAMDNLNSTIKSEISYIWRQISITNGDITNTAELLRQIRSRSEVFVNSVLQSIVSTGDKVEDIKGRMSDIHTNQDYLLENLFLLSQNIDVIKEKVSNTQE</sequence>
<gene>
    <name evidence="2" type="ORF">CCAP1982_LOCUS9160</name>
</gene>
<dbReference type="AlphaFoldDB" id="A0A811USB6"/>